<keyword evidence="2" id="KW-1185">Reference proteome</keyword>
<name>D4P7B7_9CAUD</name>
<evidence type="ECO:0000313" key="1">
    <source>
        <dbReference type="EMBL" id="ADD80897.1"/>
    </source>
</evidence>
<organism evidence="1 2">
    <name type="scientific">Rhodococcus phage ReqiPepy6</name>
    <dbReference type="NCBI Taxonomy" id="691965"/>
    <lineage>
        <taxon>Viruses</taxon>
        <taxon>Duplodnaviria</taxon>
        <taxon>Heunggongvirae</taxon>
        <taxon>Uroviricota</taxon>
        <taxon>Caudoviricetes</taxon>
        <taxon>Pepyhexavirus</taxon>
        <taxon>Pepyhexavirus pepy6</taxon>
    </lineage>
</organism>
<dbReference type="KEGG" id="vg:18565583"/>
<dbReference type="EMBL" id="GU580941">
    <property type="protein sequence ID" value="ADD80897.1"/>
    <property type="molecule type" value="Genomic_DNA"/>
</dbReference>
<dbReference type="RefSeq" id="YP_009017620.1">
    <property type="nucleotide sequence ID" value="NC_023735.1"/>
</dbReference>
<sequence>MELMLGAILLLIAATWPQAPSALRFLWGSVQGLFATRYVVIKYHHTADRFATHGGKRFRTMFWAMRHNRRMNNLYTASRVKFHVPEIEYFYTVKPLVALT</sequence>
<dbReference type="OrthoDB" id="34547at10239"/>
<evidence type="ECO:0000313" key="2">
    <source>
        <dbReference type="Proteomes" id="UP000002347"/>
    </source>
</evidence>
<protein>
    <submittedName>
        <fullName evidence="1">Gp006</fullName>
    </submittedName>
</protein>
<proteinExistence type="predicted"/>
<accession>D4P7B7</accession>
<dbReference type="Proteomes" id="UP000002347">
    <property type="component" value="Segment"/>
</dbReference>
<dbReference type="GeneID" id="18565583"/>
<reference evidence="1 2" key="1">
    <citation type="journal article" date="2011" name="Appl. Environ. Microbiol.">
        <title>Genomic and functional analyses of Rhodococcus equi phages ReqiPepy6, ReqiPoco6, ReqiPine5, and ReqiDocB7.</title>
        <authorList>
            <person name="Summer E.J."/>
            <person name="Liu M."/>
            <person name="Gill J.J."/>
            <person name="Grant M."/>
            <person name="Chan-Cortes T.N."/>
            <person name="Ferguson L."/>
            <person name="Janes C."/>
            <person name="Lange K."/>
            <person name="Bertoli M."/>
            <person name="Moore C."/>
            <person name="Orchard R.C."/>
            <person name="Cohen N."/>
            <person name="Young R."/>
        </authorList>
    </citation>
    <scope>NUCLEOTIDE SEQUENCE [LARGE SCALE GENOMIC DNA]</scope>
</reference>
<gene>
    <name evidence="1" type="ORF">Pepy6gene006</name>
</gene>